<evidence type="ECO:0000313" key="2">
    <source>
        <dbReference type="Proteomes" id="UP000584374"/>
    </source>
</evidence>
<dbReference type="EMBL" id="JACHIW010000002">
    <property type="protein sequence ID" value="MBB5159273.1"/>
    <property type="molecule type" value="Genomic_DNA"/>
</dbReference>
<organism evidence="1 2">
    <name type="scientific">Saccharopolyspora phatthalungensis</name>
    <dbReference type="NCBI Taxonomy" id="664693"/>
    <lineage>
        <taxon>Bacteria</taxon>
        <taxon>Bacillati</taxon>
        <taxon>Actinomycetota</taxon>
        <taxon>Actinomycetes</taxon>
        <taxon>Pseudonocardiales</taxon>
        <taxon>Pseudonocardiaceae</taxon>
        <taxon>Saccharopolyspora</taxon>
    </lineage>
</organism>
<comment type="caution">
    <text evidence="1">The sequence shown here is derived from an EMBL/GenBank/DDBJ whole genome shotgun (WGS) entry which is preliminary data.</text>
</comment>
<dbReference type="AlphaFoldDB" id="A0A840QKS2"/>
<keyword evidence="2" id="KW-1185">Reference proteome</keyword>
<protein>
    <submittedName>
        <fullName evidence="1">Uncharacterized protein</fullName>
    </submittedName>
</protein>
<reference evidence="1 2" key="1">
    <citation type="submission" date="2020-08" db="EMBL/GenBank/DDBJ databases">
        <title>Sequencing the genomes of 1000 actinobacteria strains.</title>
        <authorList>
            <person name="Klenk H.-P."/>
        </authorList>
    </citation>
    <scope>NUCLEOTIDE SEQUENCE [LARGE SCALE GENOMIC DNA]</scope>
    <source>
        <strain evidence="1 2">DSM 45584</strain>
    </source>
</reference>
<sequence>MNTGSPLSITEITTTFTPVRCADCLVNWHSWSAVQAETFAAVLTRWHCACSYCYCDARKVKVSLKERSRGWRLLRRIQRGLERL</sequence>
<evidence type="ECO:0000313" key="1">
    <source>
        <dbReference type="EMBL" id="MBB5159273.1"/>
    </source>
</evidence>
<accession>A0A840QKS2</accession>
<dbReference type="Proteomes" id="UP000584374">
    <property type="component" value="Unassembled WGS sequence"/>
</dbReference>
<gene>
    <name evidence="1" type="ORF">BJ970_006872</name>
</gene>
<name>A0A840QKS2_9PSEU</name>
<proteinExistence type="predicted"/>